<dbReference type="EC" id="3.1.-.-" evidence="9"/>
<protein>
    <recommendedName>
        <fullName evidence="9">Endoribonuclease YbeY</fullName>
        <ecNumber evidence="9">3.1.-.-</ecNumber>
    </recommendedName>
</protein>
<dbReference type="GO" id="GO:0004222">
    <property type="term" value="F:metalloendopeptidase activity"/>
    <property type="evidence" value="ECO:0007669"/>
    <property type="project" value="InterPro"/>
</dbReference>
<dbReference type="Gene3D" id="3.40.390.30">
    <property type="entry name" value="Metalloproteases ('zincins'), catalytic domain"/>
    <property type="match status" value="1"/>
</dbReference>
<dbReference type="InterPro" id="IPR002036">
    <property type="entry name" value="YbeY"/>
</dbReference>
<keyword evidence="2 9" id="KW-0690">Ribosome biogenesis</keyword>
<comment type="caution">
    <text evidence="10">The sequence shown here is derived from an EMBL/GenBank/DDBJ whole genome shotgun (WGS) entry which is preliminary data.</text>
</comment>
<name>A0A8J3N1S3_9CHLR</name>
<dbReference type="PROSITE" id="PS01306">
    <property type="entry name" value="UPF0054"/>
    <property type="match status" value="1"/>
</dbReference>
<dbReference type="GO" id="GO:0006364">
    <property type="term" value="P:rRNA processing"/>
    <property type="evidence" value="ECO:0007669"/>
    <property type="project" value="UniProtKB-UniRule"/>
</dbReference>
<comment type="subcellular location">
    <subcellularLocation>
        <location evidence="9">Cytoplasm</location>
    </subcellularLocation>
</comment>
<keyword evidence="11" id="KW-1185">Reference proteome</keyword>
<keyword evidence="3 9" id="KW-0698">rRNA processing</keyword>
<dbReference type="HAMAP" id="MF_00009">
    <property type="entry name" value="Endoribonucl_YbeY"/>
    <property type="match status" value="1"/>
</dbReference>
<reference evidence="10" key="1">
    <citation type="submission" date="2020-10" db="EMBL/GenBank/DDBJ databases">
        <title>Taxonomic study of unclassified bacteria belonging to the class Ktedonobacteria.</title>
        <authorList>
            <person name="Yabe S."/>
            <person name="Wang C.M."/>
            <person name="Zheng Y."/>
            <person name="Sakai Y."/>
            <person name="Cavaletti L."/>
            <person name="Monciardini P."/>
            <person name="Donadio S."/>
        </authorList>
    </citation>
    <scope>NUCLEOTIDE SEQUENCE</scope>
    <source>
        <strain evidence="10">ID150040</strain>
    </source>
</reference>
<keyword evidence="5 9" id="KW-0479">Metal-binding</keyword>
<evidence type="ECO:0000256" key="7">
    <source>
        <dbReference type="ARBA" id="ARBA00022801"/>
    </source>
</evidence>
<evidence type="ECO:0000256" key="6">
    <source>
        <dbReference type="ARBA" id="ARBA00022759"/>
    </source>
</evidence>
<comment type="function">
    <text evidence="9">Single strand-specific metallo-endoribonuclease involved in late-stage 70S ribosome quality control and in maturation of the 3' terminus of the 16S rRNA.</text>
</comment>
<dbReference type="NCBIfam" id="TIGR00043">
    <property type="entry name" value="rRNA maturation RNase YbeY"/>
    <property type="match status" value="1"/>
</dbReference>
<keyword evidence="4 9" id="KW-0540">Nuclease</keyword>
<dbReference type="EMBL" id="BNJK01000001">
    <property type="protein sequence ID" value="GHO91577.1"/>
    <property type="molecule type" value="Genomic_DNA"/>
</dbReference>
<evidence type="ECO:0000256" key="2">
    <source>
        <dbReference type="ARBA" id="ARBA00022517"/>
    </source>
</evidence>
<keyword evidence="9" id="KW-0963">Cytoplasm</keyword>
<dbReference type="InterPro" id="IPR023091">
    <property type="entry name" value="MetalPrtase_cat_dom_sf_prd"/>
</dbReference>
<dbReference type="PANTHER" id="PTHR46986:SF1">
    <property type="entry name" value="ENDORIBONUCLEASE YBEY, CHLOROPLASTIC"/>
    <property type="match status" value="1"/>
</dbReference>
<dbReference type="Pfam" id="PF02130">
    <property type="entry name" value="YbeY"/>
    <property type="match status" value="1"/>
</dbReference>
<keyword evidence="7 9" id="KW-0378">Hydrolase</keyword>
<dbReference type="GO" id="GO:0005737">
    <property type="term" value="C:cytoplasm"/>
    <property type="evidence" value="ECO:0007669"/>
    <property type="project" value="UniProtKB-SubCell"/>
</dbReference>
<comment type="cofactor">
    <cofactor evidence="9">
        <name>Zn(2+)</name>
        <dbReference type="ChEBI" id="CHEBI:29105"/>
    </cofactor>
    <text evidence="9">Binds 1 zinc ion.</text>
</comment>
<comment type="similarity">
    <text evidence="1 9">Belongs to the endoribonuclease YbeY family.</text>
</comment>
<evidence type="ECO:0000256" key="4">
    <source>
        <dbReference type="ARBA" id="ARBA00022722"/>
    </source>
</evidence>
<dbReference type="RefSeq" id="WP_220202465.1">
    <property type="nucleotide sequence ID" value="NZ_BNJK01000001.1"/>
</dbReference>
<organism evidence="10 11">
    <name type="scientific">Reticulibacter mediterranei</name>
    <dbReference type="NCBI Taxonomy" id="2778369"/>
    <lineage>
        <taxon>Bacteria</taxon>
        <taxon>Bacillati</taxon>
        <taxon>Chloroflexota</taxon>
        <taxon>Ktedonobacteria</taxon>
        <taxon>Ktedonobacterales</taxon>
        <taxon>Reticulibacteraceae</taxon>
        <taxon>Reticulibacter</taxon>
    </lineage>
</organism>
<feature type="binding site" evidence="9">
    <location>
        <position position="162"/>
    </location>
    <ligand>
        <name>Zn(2+)</name>
        <dbReference type="ChEBI" id="CHEBI:29105"/>
        <note>catalytic</note>
    </ligand>
</feature>
<feature type="binding site" evidence="9">
    <location>
        <position position="152"/>
    </location>
    <ligand>
        <name>Zn(2+)</name>
        <dbReference type="ChEBI" id="CHEBI:29105"/>
        <note>catalytic</note>
    </ligand>
</feature>
<feature type="binding site" evidence="9">
    <location>
        <position position="156"/>
    </location>
    <ligand>
        <name>Zn(2+)</name>
        <dbReference type="ChEBI" id="CHEBI:29105"/>
        <note>catalytic</note>
    </ligand>
</feature>
<accession>A0A8J3N1S3</accession>
<dbReference type="AlphaFoldDB" id="A0A8J3N1S3"/>
<evidence type="ECO:0000256" key="5">
    <source>
        <dbReference type="ARBA" id="ARBA00022723"/>
    </source>
</evidence>
<evidence type="ECO:0000256" key="1">
    <source>
        <dbReference type="ARBA" id="ARBA00010875"/>
    </source>
</evidence>
<dbReference type="PANTHER" id="PTHR46986">
    <property type="entry name" value="ENDORIBONUCLEASE YBEY, CHLOROPLASTIC"/>
    <property type="match status" value="1"/>
</dbReference>
<evidence type="ECO:0000313" key="10">
    <source>
        <dbReference type="EMBL" id="GHO91577.1"/>
    </source>
</evidence>
<gene>
    <name evidence="9 10" type="primary">ybeY</name>
    <name evidence="10" type="ORF">KSF_016250</name>
</gene>
<keyword evidence="8 9" id="KW-0862">Zinc</keyword>
<evidence type="ECO:0000256" key="3">
    <source>
        <dbReference type="ARBA" id="ARBA00022552"/>
    </source>
</evidence>
<sequence>MQEHPLIELYVTVGNDQQNKQIEQLLSSVNLDAFVQRTLLQIGITQKVMLTLLVTDEAGIRDMNKQYREQDKPTDVLSFPLLEQPLVEAPEEQLWQPQENAETPPANTPAFINPPGAILNLGDIVMSWPTLLQQARDAGHSGQYELLYLLCHGVLHLVGYDDHTEAGYQAMVGLQNRILQESGITKA</sequence>
<evidence type="ECO:0000256" key="9">
    <source>
        <dbReference type="HAMAP-Rule" id="MF_00009"/>
    </source>
</evidence>
<dbReference type="SUPFAM" id="SSF55486">
    <property type="entry name" value="Metalloproteases ('zincins'), catalytic domain"/>
    <property type="match status" value="1"/>
</dbReference>
<evidence type="ECO:0000313" key="11">
    <source>
        <dbReference type="Proteomes" id="UP000597444"/>
    </source>
</evidence>
<keyword evidence="6 9" id="KW-0255">Endonuclease</keyword>
<dbReference type="InterPro" id="IPR020549">
    <property type="entry name" value="YbeY_CS"/>
</dbReference>
<evidence type="ECO:0000256" key="8">
    <source>
        <dbReference type="ARBA" id="ARBA00022833"/>
    </source>
</evidence>
<proteinExistence type="inferred from homology"/>
<dbReference type="GO" id="GO:0008270">
    <property type="term" value="F:zinc ion binding"/>
    <property type="evidence" value="ECO:0007669"/>
    <property type="project" value="UniProtKB-UniRule"/>
</dbReference>
<dbReference type="Proteomes" id="UP000597444">
    <property type="component" value="Unassembled WGS sequence"/>
</dbReference>
<dbReference type="GO" id="GO:0004521">
    <property type="term" value="F:RNA endonuclease activity"/>
    <property type="evidence" value="ECO:0007669"/>
    <property type="project" value="UniProtKB-UniRule"/>
</dbReference>